<protein>
    <submittedName>
        <fullName evidence="2">Putative metallo-beta-lactamase</fullName>
    </submittedName>
</protein>
<dbReference type="Gene3D" id="3.60.15.10">
    <property type="entry name" value="Ribonuclease Z/Hydroxyacylglutathione hydrolase-like"/>
    <property type="match status" value="1"/>
</dbReference>
<accession>A0A0J8DBZ0</accession>
<gene>
    <name evidence="2" type="ORF">CLCY_3c00650</name>
</gene>
<feature type="domain" description="Metallo-beta-lactamase" evidence="1">
    <location>
        <begin position="21"/>
        <end position="218"/>
    </location>
</feature>
<name>A0A0J8DBZ0_CLOCY</name>
<dbReference type="OrthoDB" id="420651at2"/>
<dbReference type="RefSeq" id="WP_048570455.1">
    <property type="nucleotide sequence ID" value="NZ_LFVU01000026.1"/>
</dbReference>
<dbReference type="PANTHER" id="PTHR42951:SF4">
    <property type="entry name" value="ACYL-COENZYME A THIOESTERASE MBLAC2"/>
    <property type="match status" value="1"/>
</dbReference>
<dbReference type="Pfam" id="PF00753">
    <property type="entry name" value="Lactamase_B"/>
    <property type="match status" value="1"/>
</dbReference>
<organism evidence="2 3">
    <name type="scientific">Clostridium cylindrosporum DSM 605</name>
    <dbReference type="NCBI Taxonomy" id="1121307"/>
    <lineage>
        <taxon>Bacteria</taxon>
        <taxon>Bacillati</taxon>
        <taxon>Bacillota</taxon>
        <taxon>Clostridia</taxon>
        <taxon>Eubacteriales</taxon>
        <taxon>Clostridiaceae</taxon>
        <taxon>Clostridium</taxon>
    </lineage>
</organism>
<dbReference type="PATRIC" id="fig|1121307.3.peg.1419"/>
<reference evidence="2 3" key="1">
    <citation type="submission" date="2015-06" db="EMBL/GenBank/DDBJ databases">
        <title>Draft genome sequence of the purine-degrading Clostridium cylindrosporum HC-1 (DSM 605).</title>
        <authorList>
            <person name="Poehlein A."/>
            <person name="Schiel-Bengelsdorf B."/>
            <person name="Bengelsdorf F."/>
            <person name="Daniel R."/>
            <person name="Duerre P."/>
        </authorList>
    </citation>
    <scope>NUCLEOTIDE SEQUENCE [LARGE SCALE GENOMIC DNA]</scope>
    <source>
        <strain evidence="2 3">DSM 605</strain>
    </source>
</reference>
<sequence length="281" mass="32397">MLNKLTNRVYYMPYRDEGCRPSLGLVIGDKYSLVVDAGNSIEHTNEFLEEIKSINHTPIKYLAITHWHWDHVAGISIIDVDTICHKRTNEKIEEVKNILSGGTPKLKDAKILGRELYSTSTKLKVQMNKGLEIRGGNIEFTEKVKVDLGGISCIIENIEGDHADDSSLIYVTDEKVMFLGDSTYRNLNTDERSYSREKLYPLIEKILSYDTEYYLTAHKPYYTKESMKEYFDMLTFIGDTIGDSLDLERALSTYKKKVNREIDSEERMYVESFVNGNKKLK</sequence>
<dbReference type="AlphaFoldDB" id="A0A0J8DBZ0"/>
<keyword evidence="3" id="KW-1185">Reference proteome</keyword>
<evidence type="ECO:0000259" key="1">
    <source>
        <dbReference type="SMART" id="SM00849"/>
    </source>
</evidence>
<evidence type="ECO:0000313" key="3">
    <source>
        <dbReference type="Proteomes" id="UP000036756"/>
    </source>
</evidence>
<dbReference type="SMART" id="SM00849">
    <property type="entry name" value="Lactamase_B"/>
    <property type="match status" value="1"/>
</dbReference>
<dbReference type="InterPro" id="IPR050855">
    <property type="entry name" value="NDM-1-like"/>
</dbReference>
<dbReference type="InterPro" id="IPR036866">
    <property type="entry name" value="RibonucZ/Hydroxyglut_hydro"/>
</dbReference>
<dbReference type="InterPro" id="IPR001279">
    <property type="entry name" value="Metallo-B-lactamas"/>
</dbReference>
<dbReference type="STRING" id="1121307.CLCY_3c00650"/>
<dbReference type="EMBL" id="LFVU01000026">
    <property type="protein sequence ID" value="KMT21798.1"/>
    <property type="molecule type" value="Genomic_DNA"/>
</dbReference>
<dbReference type="SUPFAM" id="SSF56281">
    <property type="entry name" value="Metallo-hydrolase/oxidoreductase"/>
    <property type="match status" value="1"/>
</dbReference>
<evidence type="ECO:0000313" key="2">
    <source>
        <dbReference type="EMBL" id="KMT21798.1"/>
    </source>
</evidence>
<dbReference type="PANTHER" id="PTHR42951">
    <property type="entry name" value="METALLO-BETA-LACTAMASE DOMAIN-CONTAINING"/>
    <property type="match status" value="1"/>
</dbReference>
<dbReference type="Proteomes" id="UP000036756">
    <property type="component" value="Unassembled WGS sequence"/>
</dbReference>
<comment type="caution">
    <text evidence="2">The sequence shown here is derived from an EMBL/GenBank/DDBJ whole genome shotgun (WGS) entry which is preliminary data.</text>
</comment>
<proteinExistence type="predicted"/>